<organism evidence="1">
    <name type="scientific">viral metagenome</name>
    <dbReference type="NCBI Taxonomy" id="1070528"/>
    <lineage>
        <taxon>unclassified sequences</taxon>
        <taxon>metagenomes</taxon>
        <taxon>organismal metagenomes</taxon>
    </lineage>
</organism>
<name>A0A6C0AHT3_9ZZZZ</name>
<sequence>MQFPDDILGIIRAYSRPRMQFVKEYCIGVRKTHYDMHGIHPLKQDVKRMLFT</sequence>
<dbReference type="EMBL" id="MN740625">
    <property type="protein sequence ID" value="QHS78925.1"/>
    <property type="molecule type" value="Genomic_DNA"/>
</dbReference>
<dbReference type="AlphaFoldDB" id="A0A6C0AHT3"/>
<proteinExistence type="predicted"/>
<reference evidence="1" key="1">
    <citation type="journal article" date="2020" name="Nature">
        <title>Giant virus diversity and host interactions through global metagenomics.</title>
        <authorList>
            <person name="Schulz F."/>
            <person name="Roux S."/>
            <person name="Paez-Espino D."/>
            <person name="Jungbluth S."/>
            <person name="Walsh D.A."/>
            <person name="Denef V.J."/>
            <person name="McMahon K.D."/>
            <person name="Konstantinidis K.T."/>
            <person name="Eloe-Fadrosh E.A."/>
            <person name="Kyrpides N.C."/>
            <person name="Woyke T."/>
        </authorList>
    </citation>
    <scope>NUCLEOTIDE SEQUENCE</scope>
    <source>
        <strain evidence="1">GVMAG-S-1035118-87</strain>
    </source>
</reference>
<accession>A0A6C0AHT3</accession>
<evidence type="ECO:0000313" key="1">
    <source>
        <dbReference type="EMBL" id="QHS78925.1"/>
    </source>
</evidence>
<protein>
    <submittedName>
        <fullName evidence="1">Uncharacterized protein</fullName>
    </submittedName>
</protein>